<dbReference type="Gene3D" id="3.40.50.1000">
    <property type="entry name" value="HAD superfamily/HAD-like"/>
    <property type="match status" value="1"/>
</dbReference>
<dbReference type="InterPro" id="IPR036412">
    <property type="entry name" value="HAD-like_sf"/>
</dbReference>
<dbReference type="EMBL" id="QZJZ01000073">
    <property type="protein sequence ID" value="RJP57928.1"/>
    <property type="molecule type" value="Genomic_DNA"/>
</dbReference>
<name>A0A3A4R6L4_9BACT</name>
<dbReference type="SUPFAM" id="SSF56784">
    <property type="entry name" value="HAD-like"/>
    <property type="match status" value="1"/>
</dbReference>
<gene>
    <name evidence="1" type="ORF">C4541_09320</name>
</gene>
<evidence type="ECO:0008006" key="3">
    <source>
        <dbReference type="Google" id="ProtNLM"/>
    </source>
</evidence>
<sequence length="2084" mass="234413">MINAWHKKFRHLFNPVAAIAVTGLILSTYVSSVYSLPETLTKELRANPKTGTIVESFTGLDDREIMIIMDAHCNAQAQQHIADILSLYVSDPQKKIIAMEGAAGELGISDLRTFPLEKTRSAVSLYFLKEGKINGVEYFNIIARPNENQPITIGVENAELYIKNLTLYRSFNESAVQAQDYIAQLKKFTYNMAESSYGFQQKQFDAMSQAVQRSEVSFVQYCMYLVDLMTEYGAGLNEYPAISMLHRSLEIEKQIDSFRLEFERDKAVALLAAEKETESYLSGMYNDLQINKITPFDYYTRLFELAREKNVDLSSFKQLHIYSEYLKTSKGVDHAQLIAESASAHDQLAKLIFSDPGQYAVYQWSSRFAVMAKLFSLDLSASEYKRLLEEKDLYLPESIGAFLAQYNAPSELTAGLPEISGELENSLLFYETAHQRNRTMIDNLLSDMEIENCEKACLVVGGFHVEGIKEILAEELISYTIVSPGMTDHNHYQLYRDRLNNTRSPFEQALENAITQFSSQSRSTLAVASLLARHALLDSKGAKSFRIELKAVLTAAGIKELESQGLYNLSDLKDRIESFILAKWGSSNFQEMRYINLFRGLSGELILEMEIVGKKYTFSFKPESEAERQFFPDDASRILTDINLDGITVVVREGSYIEHEAAHSVTLSALTRLMENPLPMDDLNKLFLANADVRDALVQKWLDAQIVQINQTDTGKFIELTQSGREFVETAQTLISRGITAPDTSLPQSITNTLKTQNITEIIIDQSAPLPVVIDFLIGMMQADADQWTGTNPVIFALSGESSLYQAQVSSIPGSDTRRLEFIVTRHADKPYDTETRDANISSIYNNPAVLADLFRVSEERKFIPTSPAPESTKALLSGRTAKQQAVLDKLLAFIGDPETFNDRPKAIVFDLDGTLSIREGDAFLPIPDEIIDVMGKLMDRGIHIVIISGQVYDGIKERVVSRFAPEQLSRLHVYANNGSLAKGFDETGAEKPYYEITIQDVFQNTQNYDSFVESVKQIVAEQDVDKYILRVNHGLITVRLPGETYPDSVRRQIYHNIIDLMQKNGIPLQAAIAGNYSIDISANDKGDAINDFITNRLAVSEDDILVFGDSYDGNDESMALAALRATHFQVGKVSSPELLPDNVFLAEPTGPDSTRDILNTLDKMIGIVVDGQYDQPSAQVAATVLKNMEAYYDFHRRFSRETPVSELPEKKILPIWYATNEPQWEQVIGQLRSEAYHNTYVGVAASGVNLSYIAAAEPEQAVILDFNPVITQFFIPLRSMLVTFAPTRIDYLSLLSARPVRRVVRDGNVFFQRYAREGETPMEISSDATLPEIYAFFRDIKPSPKYLENVSQMLGKFFPDHIRPYVGELWEYEVMRNKGFDMMNMLEQLIKADQRAKQSLTWLSNEDLFQKTRAFITEGRLLAAETNWAGEEIADVASYLSSQGKDVDLIYLSNVMDKVAAFGSKEGAPDMVTNYLSNIASMPKSDNTLVLSDPSLQKHLIKSVEAYTKSNYEDMLESRTAERFTNKPFTPRTDNDFIAVQVRGYTDVIENILTQNRRPELSSFYADADSTTHSAILHDIADQTISYWKNIQQNIRSHETMSADKRQHAIELQELFGYALKDLDSVLNAFHKPEDFLMQLLLMPYDAGRAYLPAVITDLKARIVSSVDVFSKDPDIILVDSSLVTRDVDTGNFALGTTLGEFRREHRNRHNRRAIVIAVNTESGDRLALRKHLDASLFTRGDTSNSFDDILALGFDERSTSDGILYQYATGAHNQRYVDLQIQERFRQEGITSPSDAQFAAMREDVIAEIFLQQKLQNILHRDTGIPFDSLQDRVYIVTDKTDSALAGYARQNGNAVRVIEKSATESDGNISTGLFLIDILNSLGSEQLPAEMLVVSINDRIVITPEYNYLDYQSILSLFQSIYTQYAIMAQTAPPTYKQLIDAVGQLRTTGQFSATEENLLLPQDEMNAKFSAFLNTPIAQNELSAVVLRMLKPIFDIREKRVVQSLFKQHIAVTTAQDVIRQMKTDPETPLSLGDFTAQLNNRGIDIADIAPFLEVNMPVRPVSNTLNKAINHQRALDTSA</sequence>
<proteinExistence type="predicted"/>
<evidence type="ECO:0000313" key="2">
    <source>
        <dbReference type="Proteomes" id="UP000266426"/>
    </source>
</evidence>
<dbReference type="InterPro" id="IPR023214">
    <property type="entry name" value="HAD_sf"/>
</dbReference>
<organism evidence="1 2">
    <name type="scientific">Candidatus Auribacter fodinae</name>
    <dbReference type="NCBI Taxonomy" id="2093366"/>
    <lineage>
        <taxon>Bacteria</taxon>
        <taxon>Pseudomonadati</taxon>
        <taxon>Candidatus Auribacterota</taxon>
        <taxon>Candidatus Auribacteria</taxon>
        <taxon>Candidatus Auribacterales</taxon>
        <taxon>Candidatus Auribacteraceae</taxon>
        <taxon>Candidatus Auribacter</taxon>
    </lineage>
</organism>
<reference evidence="1 2" key="1">
    <citation type="journal article" date="2017" name="ISME J.">
        <title>Energy and carbon metabolisms in a deep terrestrial subsurface fluid microbial community.</title>
        <authorList>
            <person name="Momper L."/>
            <person name="Jungbluth S.P."/>
            <person name="Lee M.D."/>
            <person name="Amend J.P."/>
        </authorList>
    </citation>
    <scope>NUCLEOTIDE SEQUENCE [LARGE SCALE GENOMIC DNA]</scope>
    <source>
        <strain evidence="1">SURF_26</strain>
    </source>
</reference>
<dbReference type="Proteomes" id="UP000266426">
    <property type="component" value="Unassembled WGS sequence"/>
</dbReference>
<comment type="caution">
    <text evidence="1">The sequence shown here is derived from an EMBL/GenBank/DDBJ whole genome shotgun (WGS) entry which is preliminary data.</text>
</comment>
<protein>
    <recommendedName>
        <fullName evidence="3">HAD-IIB family hydrolase</fullName>
    </recommendedName>
</protein>
<evidence type="ECO:0000313" key="1">
    <source>
        <dbReference type="EMBL" id="RJP57928.1"/>
    </source>
</evidence>
<dbReference type="Pfam" id="PF08282">
    <property type="entry name" value="Hydrolase_3"/>
    <property type="match status" value="1"/>
</dbReference>
<accession>A0A3A4R6L4</accession>